<proteinExistence type="inferred from homology"/>
<dbReference type="FunFam" id="3.40.50.300:FF:000855">
    <property type="entry name" value="Guanylate kinase"/>
    <property type="match status" value="1"/>
</dbReference>
<dbReference type="InterPro" id="IPR008144">
    <property type="entry name" value="Guanylate_kin-like_dom"/>
</dbReference>
<dbReference type="InterPro" id="IPR008145">
    <property type="entry name" value="GK/Ca_channel_bsu"/>
</dbReference>
<evidence type="ECO:0000256" key="12">
    <source>
        <dbReference type="ARBA" id="ARBA00048594"/>
    </source>
</evidence>
<keyword evidence="7 13" id="KW-0808">Transferase</keyword>
<dbReference type="InterPro" id="IPR027417">
    <property type="entry name" value="P-loop_NTPase"/>
</dbReference>
<evidence type="ECO:0000256" key="8">
    <source>
        <dbReference type="ARBA" id="ARBA00022741"/>
    </source>
</evidence>
<comment type="subcellular location">
    <subcellularLocation>
        <location evidence="2 13">Cytoplasm</location>
    </subcellularLocation>
</comment>
<dbReference type="InterPro" id="IPR020590">
    <property type="entry name" value="Guanylate_kinase_CS"/>
</dbReference>
<keyword evidence="16" id="KW-1185">Reference proteome</keyword>
<dbReference type="PANTHER" id="PTHR23117">
    <property type="entry name" value="GUANYLATE KINASE-RELATED"/>
    <property type="match status" value="1"/>
</dbReference>
<organism evidence="15 16">
    <name type="scientific">Thiosulfativibrio zosterae</name>
    <dbReference type="NCBI Taxonomy" id="2675053"/>
    <lineage>
        <taxon>Bacteria</taxon>
        <taxon>Pseudomonadati</taxon>
        <taxon>Pseudomonadota</taxon>
        <taxon>Gammaproteobacteria</taxon>
        <taxon>Thiotrichales</taxon>
        <taxon>Piscirickettsiaceae</taxon>
        <taxon>Thiosulfativibrio</taxon>
    </lineage>
</organism>
<dbReference type="PANTHER" id="PTHR23117:SF13">
    <property type="entry name" value="GUANYLATE KINASE"/>
    <property type="match status" value="1"/>
</dbReference>
<dbReference type="GO" id="GO:0005829">
    <property type="term" value="C:cytosol"/>
    <property type="evidence" value="ECO:0007669"/>
    <property type="project" value="TreeGrafter"/>
</dbReference>
<dbReference type="Pfam" id="PF00625">
    <property type="entry name" value="Guanylate_kin"/>
    <property type="match status" value="1"/>
</dbReference>
<evidence type="ECO:0000256" key="2">
    <source>
        <dbReference type="ARBA" id="ARBA00004496"/>
    </source>
</evidence>
<dbReference type="InterPro" id="IPR017665">
    <property type="entry name" value="Guanylate_kinase"/>
</dbReference>
<keyword evidence="6 13" id="KW-0963">Cytoplasm</keyword>
<feature type="binding site" evidence="13">
    <location>
        <begin position="10"/>
        <end position="17"/>
    </location>
    <ligand>
        <name>ATP</name>
        <dbReference type="ChEBI" id="CHEBI:30616"/>
    </ligand>
</feature>
<reference evidence="16" key="1">
    <citation type="submission" date="2019-11" db="EMBL/GenBank/DDBJ databases">
        <title>Isolation and characterization of two novel species in the genus Thiomicrorhabdus.</title>
        <authorList>
            <person name="Mochizuki J."/>
            <person name="Kojima H."/>
            <person name="Fukui M."/>
        </authorList>
    </citation>
    <scope>NUCLEOTIDE SEQUENCE [LARGE SCALE GENOMIC DNA]</scope>
    <source>
        <strain evidence="16">AkT22</strain>
    </source>
</reference>
<dbReference type="KEGG" id="tzo:THMIRHAT_01690"/>
<evidence type="ECO:0000256" key="13">
    <source>
        <dbReference type="HAMAP-Rule" id="MF_00328"/>
    </source>
</evidence>
<keyword evidence="8 13" id="KW-0547">Nucleotide-binding</keyword>
<evidence type="ECO:0000256" key="6">
    <source>
        <dbReference type="ARBA" id="ARBA00022490"/>
    </source>
</evidence>
<sequence>MRGSLYIISAASGAGKTSLVSKLLEKDSTIKVSVSTTTRACRPGEQEGVNYHFVSVAEFQTLEHQGEFLECAQVFDNFYGTSKAAVENLLSDGKDVILEIDWQGAELVRKLIPEAISIFILPPSLSELERRLTGRGTDSEEVIARRMSAAISEMSHYIEFDYVVINNHFETALNQLHSIFTANRLRTCVQKDNHRSLIQSLLDPTQL</sequence>
<evidence type="ECO:0000256" key="4">
    <source>
        <dbReference type="ARBA" id="ARBA00012961"/>
    </source>
</evidence>
<dbReference type="Gene3D" id="3.40.50.300">
    <property type="entry name" value="P-loop containing nucleotide triphosphate hydrolases"/>
    <property type="match status" value="1"/>
</dbReference>
<dbReference type="SUPFAM" id="SSF52540">
    <property type="entry name" value="P-loop containing nucleoside triphosphate hydrolases"/>
    <property type="match status" value="1"/>
</dbReference>
<dbReference type="PROSITE" id="PS50052">
    <property type="entry name" value="GUANYLATE_KINASE_2"/>
    <property type="match status" value="1"/>
</dbReference>
<evidence type="ECO:0000256" key="5">
    <source>
        <dbReference type="ARBA" id="ARBA00016296"/>
    </source>
</evidence>
<dbReference type="NCBIfam" id="TIGR03263">
    <property type="entry name" value="guanyl_kin"/>
    <property type="match status" value="1"/>
</dbReference>
<dbReference type="EMBL" id="AP021888">
    <property type="protein sequence ID" value="BBP42423.1"/>
    <property type="molecule type" value="Genomic_DNA"/>
</dbReference>
<dbReference type="Proteomes" id="UP000501466">
    <property type="component" value="Chromosome"/>
</dbReference>
<evidence type="ECO:0000256" key="1">
    <source>
        <dbReference type="ARBA" id="ARBA00003531"/>
    </source>
</evidence>
<dbReference type="FunFam" id="3.30.63.10:FF:000002">
    <property type="entry name" value="Guanylate kinase 1"/>
    <property type="match status" value="1"/>
</dbReference>
<dbReference type="PROSITE" id="PS00856">
    <property type="entry name" value="GUANYLATE_KINASE_1"/>
    <property type="match status" value="1"/>
</dbReference>
<dbReference type="HAMAP" id="MF_00328">
    <property type="entry name" value="Guanylate_kinase"/>
    <property type="match status" value="1"/>
</dbReference>
<dbReference type="RefSeq" id="WP_173289837.1">
    <property type="nucleotide sequence ID" value="NZ_AP021888.1"/>
</dbReference>
<accession>A0A6F8PJZ4</accession>
<dbReference type="SMART" id="SM00072">
    <property type="entry name" value="GuKc"/>
    <property type="match status" value="1"/>
</dbReference>
<comment type="similarity">
    <text evidence="3 13">Belongs to the guanylate kinase family.</text>
</comment>
<comment type="function">
    <text evidence="1 13">Essential for recycling GMP and indirectly, cGMP.</text>
</comment>
<feature type="domain" description="Guanylate kinase-like" evidence="14">
    <location>
        <begin position="3"/>
        <end position="181"/>
    </location>
</feature>
<evidence type="ECO:0000256" key="10">
    <source>
        <dbReference type="ARBA" id="ARBA00022840"/>
    </source>
</evidence>
<evidence type="ECO:0000313" key="15">
    <source>
        <dbReference type="EMBL" id="BBP42423.1"/>
    </source>
</evidence>
<comment type="catalytic activity">
    <reaction evidence="12 13">
        <text>GMP + ATP = GDP + ADP</text>
        <dbReference type="Rhea" id="RHEA:20780"/>
        <dbReference type="ChEBI" id="CHEBI:30616"/>
        <dbReference type="ChEBI" id="CHEBI:58115"/>
        <dbReference type="ChEBI" id="CHEBI:58189"/>
        <dbReference type="ChEBI" id="CHEBI:456216"/>
        <dbReference type="EC" id="2.7.4.8"/>
    </reaction>
</comment>
<evidence type="ECO:0000256" key="3">
    <source>
        <dbReference type="ARBA" id="ARBA00005790"/>
    </source>
</evidence>
<dbReference type="AlphaFoldDB" id="A0A6F8PJZ4"/>
<evidence type="ECO:0000259" key="14">
    <source>
        <dbReference type="PROSITE" id="PS50052"/>
    </source>
</evidence>
<gene>
    <name evidence="13 15" type="primary">gmk</name>
    <name evidence="15" type="ORF">THMIRHAT_01690</name>
</gene>
<dbReference type="EC" id="2.7.4.8" evidence="4 13"/>
<keyword evidence="10 13" id="KW-0067">ATP-binding</keyword>
<evidence type="ECO:0000256" key="11">
    <source>
        <dbReference type="ARBA" id="ARBA00030128"/>
    </source>
</evidence>
<dbReference type="GO" id="GO:0004385">
    <property type="term" value="F:GMP kinase activity"/>
    <property type="evidence" value="ECO:0007669"/>
    <property type="project" value="UniProtKB-UniRule"/>
</dbReference>
<evidence type="ECO:0000256" key="7">
    <source>
        <dbReference type="ARBA" id="ARBA00022679"/>
    </source>
</evidence>
<keyword evidence="9 13" id="KW-0418">Kinase</keyword>
<dbReference type="CDD" id="cd00071">
    <property type="entry name" value="GMPK"/>
    <property type="match status" value="1"/>
</dbReference>
<evidence type="ECO:0000256" key="9">
    <source>
        <dbReference type="ARBA" id="ARBA00022777"/>
    </source>
</evidence>
<evidence type="ECO:0000313" key="16">
    <source>
        <dbReference type="Proteomes" id="UP000501466"/>
    </source>
</evidence>
<dbReference type="Gene3D" id="3.30.63.10">
    <property type="entry name" value="Guanylate Kinase phosphate binding domain"/>
    <property type="match status" value="1"/>
</dbReference>
<name>A0A6F8PJZ4_9GAMM</name>
<dbReference type="GO" id="GO:0005524">
    <property type="term" value="F:ATP binding"/>
    <property type="evidence" value="ECO:0007669"/>
    <property type="project" value="UniProtKB-UniRule"/>
</dbReference>
<protein>
    <recommendedName>
        <fullName evidence="5 13">Guanylate kinase</fullName>
        <ecNumber evidence="4 13">2.7.4.8</ecNumber>
    </recommendedName>
    <alternativeName>
        <fullName evidence="11 13">GMP kinase</fullName>
    </alternativeName>
</protein>